<sequence length="210" mass="22970">MQRRTKNTLGVLALLPLAVALTACKPATKVADLDRVFTVDEFSQDIGLRQKALAACSANPGELRTDPNCVNSIASHLGAATEEDRTYQIKRLAAAQDIAVISTALKLYKLDNGAYPTQAQGLQALIEKPTTEPIPTNWKENGYLTDLPKDPWGRPYQLTNPGNHGYDLDVYSFGPGSDSYHPLIMGSWQDDVRALEKTYVEKGSFETSGQ</sequence>
<accession>A0A1G7A820</accession>
<evidence type="ECO:0000256" key="1">
    <source>
        <dbReference type="SAM" id="SignalP"/>
    </source>
</evidence>
<dbReference type="GO" id="GO:0015628">
    <property type="term" value="P:protein secretion by the type II secretion system"/>
    <property type="evidence" value="ECO:0007669"/>
    <property type="project" value="InterPro"/>
</dbReference>
<dbReference type="GO" id="GO:0015627">
    <property type="term" value="C:type II protein secretion system complex"/>
    <property type="evidence" value="ECO:0007669"/>
    <property type="project" value="InterPro"/>
</dbReference>
<dbReference type="AlphaFoldDB" id="A0A1G7A820"/>
<evidence type="ECO:0000259" key="2">
    <source>
        <dbReference type="Pfam" id="PF08334"/>
    </source>
</evidence>
<feature type="domain" description="Type II secretion system protein GspG C-terminal" evidence="2">
    <location>
        <begin position="90"/>
        <end position="175"/>
    </location>
</feature>
<dbReference type="InterPro" id="IPR010054">
    <property type="entry name" value="Type2_sec_GspG"/>
</dbReference>
<evidence type="ECO:0000313" key="4">
    <source>
        <dbReference type="Proteomes" id="UP000198908"/>
    </source>
</evidence>
<dbReference type="InterPro" id="IPR045584">
    <property type="entry name" value="Pilin-like"/>
</dbReference>
<dbReference type="NCBIfam" id="NF033894">
    <property type="entry name" value="Eex_IncN"/>
    <property type="match status" value="1"/>
</dbReference>
<feature type="signal peptide" evidence="1">
    <location>
        <begin position="1"/>
        <end position="22"/>
    </location>
</feature>
<keyword evidence="1" id="KW-0732">Signal</keyword>
<reference evidence="4" key="1">
    <citation type="submission" date="2016-09" db="EMBL/GenBank/DDBJ databases">
        <authorList>
            <person name="Varghese N."/>
            <person name="Submissions S."/>
        </authorList>
    </citation>
    <scope>NUCLEOTIDE SEQUENCE [LARGE SCALE GENOMIC DNA]</scope>
    <source>
        <strain evidence="4">TNe-862</strain>
    </source>
</reference>
<dbReference type="InterPro" id="IPR047937">
    <property type="entry name" value="Eex_IncN-like"/>
</dbReference>
<protein>
    <submittedName>
        <fullName evidence="3">General secretion pathway protein G</fullName>
    </submittedName>
</protein>
<name>A0A1G7A820_9BURK</name>
<dbReference type="PROSITE" id="PS51257">
    <property type="entry name" value="PROKAR_LIPOPROTEIN"/>
    <property type="match status" value="1"/>
</dbReference>
<dbReference type="STRING" id="416944.SAMN05421548_13319"/>
<dbReference type="Pfam" id="PF08334">
    <property type="entry name" value="T2SSG"/>
    <property type="match status" value="1"/>
</dbReference>
<organism evidence="3 4">
    <name type="scientific">Paraburkholderia lycopersici</name>
    <dbReference type="NCBI Taxonomy" id="416944"/>
    <lineage>
        <taxon>Bacteria</taxon>
        <taxon>Pseudomonadati</taxon>
        <taxon>Pseudomonadota</taxon>
        <taxon>Betaproteobacteria</taxon>
        <taxon>Burkholderiales</taxon>
        <taxon>Burkholderiaceae</taxon>
        <taxon>Paraburkholderia</taxon>
    </lineage>
</organism>
<dbReference type="Proteomes" id="UP000198908">
    <property type="component" value="Unassembled WGS sequence"/>
</dbReference>
<dbReference type="EMBL" id="FMYQ01000033">
    <property type="protein sequence ID" value="SDE10962.1"/>
    <property type="molecule type" value="Genomic_DNA"/>
</dbReference>
<dbReference type="NCBIfam" id="TIGR01710">
    <property type="entry name" value="typeII_sec_gspG"/>
    <property type="match status" value="1"/>
</dbReference>
<evidence type="ECO:0000313" key="3">
    <source>
        <dbReference type="EMBL" id="SDE10962.1"/>
    </source>
</evidence>
<dbReference type="Gene3D" id="3.30.700.10">
    <property type="entry name" value="Glycoprotein, Type 4 Pilin"/>
    <property type="match status" value="1"/>
</dbReference>
<dbReference type="InterPro" id="IPR013545">
    <property type="entry name" value="T2SS_protein-GspG_C"/>
</dbReference>
<dbReference type="SUPFAM" id="SSF54523">
    <property type="entry name" value="Pili subunits"/>
    <property type="match status" value="1"/>
</dbReference>
<gene>
    <name evidence="3" type="ORF">SAMN05421548_13319</name>
</gene>
<dbReference type="OrthoDB" id="9795612at2"/>
<proteinExistence type="predicted"/>
<keyword evidence="4" id="KW-1185">Reference proteome</keyword>
<feature type="chain" id="PRO_5011712420" evidence="1">
    <location>
        <begin position="23"/>
        <end position="210"/>
    </location>
</feature>